<dbReference type="Gene3D" id="3.40.50.720">
    <property type="entry name" value="NAD(P)-binding Rossmann-like Domain"/>
    <property type="match status" value="1"/>
</dbReference>
<dbReference type="SUPFAM" id="SSF51735">
    <property type="entry name" value="NAD(P)-binding Rossmann-fold domains"/>
    <property type="match status" value="1"/>
</dbReference>
<reference evidence="2 3" key="1">
    <citation type="submission" date="2020-07" db="EMBL/GenBank/DDBJ databases">
        <title>Endozoicomonas sp. nov., isolated from sediment.</title>
        <authorList>
            <person name="Gu T."/>
        </authorList>
    </citation>
    <scope>NUCLEOTIDE SEQUENCE [LARGE SCALE GENOMIC DNA]</scope>
    <source>
        <strain evidence="2 3">SM1973</strain>
    </source>
</reference>
<dbReference type="InterPro" id="IPR036291">
    <property type="entry name" value="NAD(P)-bd_dom_sf"/>
</dbReference>
<comment type="caution">
    <text evidence="2">The sequence shown here is derived from an EMBL/GenBank/DDBJ whole genome shotgun (WGS) entry which is preliminary data.</text>
</comment>
<dbReference type="EMBL" id="JACCKB010000005">
    <property type="protein sequence ID" value="NYZ65564.1"/>
    <property type="molecule type" value="Genomic_DNA"/>
</dbReference>
<accession>A0A853I604</accession>
<proteinExistence type="predicted"/>
<feature type="domain" description="NAD-dependent epimerase/dehydratase" evidence="1">
    <location>
        <begin position="3"/>
        <end position="227"/>
    </location>
</feature>
<name>A0A853I604_9GAMM</name>
<evidence type="ECO:0000259" key="1">
    <source>
        <dbReference type="Pfam" id="PF01370"/>
    </source>
</evidence>
<gene>
    <name evidence="2" type="ORF">H0A36_06035</name>
</gene>
<sequence length="316" mass="34454">MNILITGASGFVGQAFCKFLSQKEEVKLIVGASRSKIEIKGCHKTVNLDGNNNRLTAQDQLVKDLQNIDVVVHLAGRAHVMKDTESDIETAYHEVNVEYTCKLAEAAAQSGVKRLVFLSSIKVNGESTIHPFVVDDMPSPEDAYGRSKLAAEKCLFKIAKSSTLEVAIVRPALVYGEGVKGNLLSLQKLIKKRVPLPFGAMRNKRNLCSLDALCDLIWLCTIHPDAANQIFLAADAKQISSVELVNALANGLGVQARLVKLPQSLLKLMGFCLGKRDQVARVLGNLEVDVEFTSRTLGWIPEQDTQAALARMVSSK</sequence>
<organism evidence="2 3">
    <name type="scientific">Spartinivicinus marinus</name>
    <dbReference type="NCBI Taxonomy" id="2994442"/>
    <lineage>
        <taxon>Bacteria</taxon>
        <taxon>Pseudomonadati</taxon>
        <taxon>Pseudomonadota</taxon>
        <taxon>Gammaproteobacteria</taxon>
        <taxon>Oceanospirillales</taxon>
        <taxon>Zooshikellaceae</taxon>
        <taxon>Spartinivicinus</taxon>
    </lineage>
</organism>
<dbReference type="PANTHER" id="PTHR43245">
    <property type="entry name" value="BIFUNCTIONAL POLYMYXIN RESISTANCE PROTEIN ARNA"/>
    <property type="match status" value="1"/>
</dbReference>
<evidence type="ECO:0000313" key="3">
    <source>
        <dbReference type="Proteomes" id="UP000569732"/>
    </source>
</evidence>
<evidence type="ECO:0000313" key="2">
    <source>
        <dbReference type="EMBL" id="NYZ65564.1"/>
    </source>
</evidence>
<dbReference type="PANTHER" id="PTHR43245:SF58">
    <property type="entry name" value="BLL5923 PROTEIN"/>
    <property type="match status" value="1"/>
</dbReference>
<dbReference type="InterPro" id="IPR001509">
    <property type="entry name" value="Epimerase_deHydtase"/>
</dbReference>
<dbReference type="Pfam" id="PF01370">
    <property type="entry name" value="Epimerase"/>
    <property type="match status" value="1"/>
</dbReference>
<dbReference type="InterPro" id="IPR050177">
    <property type="entry name" value="Lipid_A_modif_metabolic_enz"/>
</dbReference>
<dbReference type="RefSeq" id="WP_180567588.1">
    <property type="nucleotide sequence ID" value="NZ_JACCKB010000005.1"/>
</dbReference>
<dbReference type="AlphaFoldDB" id="A0A853I604"/>
<dbReference type="Proteomes" id="UP000569732">
    <property type="component" value="Unassembled WGS sequence"/>
</dbReference>
<keyword evidence="3" id="KW-1185">Reference proteome</keyword>
<protein>
    <submittedName>
        <fullName evidence="2">NAD-dependent epimerase/dehydratase family protein</fullName>
    </submittedName>
</protein>